<keyword evidence="1" id="KW-0732">Signal</keyword>
<dbReference type="InterPro" id="IPR029475">
    <property type="entry name" value="DUF6807"/>
</dbReference>
<sequence length="376" mass="41809">MKNLQNYSVTGLKSLLVLALWSAFCMQNSASAQRKGRSQANQVTLTQENGKVVVKVNNQLFTQYLFGVTELQGCKKPVLFPILTSKGAPITRGYPLEPRSGERVDHPHHVGLWFNYGDVNEHDFWNNSTAVGPEHKGPFGTIVHTGILQMKSGKKQAQLIVTADWLDKDNATLLKEKTAFTFFGDTTLRLIDRITTLTALDKDISFKDNKEGMIAIRLARQLEHPSNKPEVFTDASGQATAVPMLDNTGVTGHYRNSEGVEGEDVWGKRAIWMDLTGKIGDENVSLVMIDHSENVGYPTYWHARGYGLYAANPLGAKAFTNGKEELNYVLPAGQSVTFRYRIAIVSKDLSVPEIQQLAADFEKKYKTSIEVISNKK</sequence>
<dbReference type="EMBL" id="JASJOT010000026">
    <property type="protein sequence ID" value="MDJ1496878.1"/>
    <property type="molecule type" value="Genomic_DNA"/>
</dbReference>
<evidence type="ECO:0000313" key="3">
    <source>
        <dbReference type="Proteomes" id="UP001228581"/>
    </source>
</evidence>
<gene>
    <name evidence="2" type="ORF">QNI19_28340</name>
</gene>
<dbReference type="Proteomes" id="UP001228581">
    <property type="component" value="Unassembled WGS sequence"/>
</dbReference>
<name>A0ABT7CSY6_9BACT</name>
<proteinExistence type="predicted"/>
<protein>
    <submittedName>
        <fullName evidence="2">PmoA family protein</fullName>
    </submittedName>
</protein>
<reference evidence="2 3" key="1">
    <citation type="submission" date="2023-05" db="EMBL/GenBank/DDBJ databases">
        <authorList>
            <person name="Zhang X."/>
        </authorList>
    </citation>
    <scope>NUCLEOTIDE SEQUENCE [LARGE SCALE GENOMIC DNA]</scope>
    <source>
        <strain evidence="2 3">DM2B3-1</strain>
    </source>
</reference>
<comment type="caution">
    <text evidence="2">The sequence shown here is derived from an EMBL/GenBank/DDBJ whole genome shotgun (WGS) entry which is preliminary data.</text>
</comment>
<feature type="signal peptide" evidence="1">
    <location>
        <begin position="1"/>
        <end position="32"/>
    </location>
</feature>
<dbReference type="Pfam" id="PF14100">
    <property type="entry name" value="DUF6807"/>
    <property type="match status" value="1"/>
</dbReference>
<organism evidence="2 3">
    <name type="scientific">Xanthocytophaga flava</name>
    <dbReference type="NCBI Taxonomy" id="3048013"/>
    <lineage>
        <taxon>Bacteria</taxon>
        <taxon>Pseudomonadati</taxon>
        <taxon>Bacteroidota</taxon>
        <taxon>Cytophagia</taxon>
        <taxon>Cytophagales</taxon>
        <taxon>Rhodocytophagaceae</taxon>
        <taxon>Xanthocytophaga</taxon>
    </lineage>
</organism>
<feature type="chain" id="PRO_5046941768" evidence="1">
    <location>
        <begin position="33"/>
        <end position="376"/>
    </location>
</feature>
<keyword evidence="3" id="KW-1185">Reference proteome</keyword>
<evidence type="ECO:0000313" key="2">
    <source>
        <dbReference type="EMBL" id="MDJ1496878.1"/>
    </source>
</evidence>
<evidence type="ECO:0000256" key="1">
    <source>
        <dbReference type="SAM" id="SignalP"/>
    </source>
</evidence>
<accession>A0ABT7CSY6</accession>